<dbReference type="RefSeq" id="WP_345512412.1">
    <property type="nucleotide sequence ID" value="NZ_BAAAXD010000015.1"/>
</dbReference>
<dbReference type="Proteomes" id="UP001589710">
    <property type="component" value="Unassembled WGS sequence"/>
</dbReference>
<keyword evidence="2" id="KW-0812">Transmembrane</keyword>
<keyword evidence="2" id="KW-0472">Membrane</keyword>
<evidence type="ECO:0000313" key="3">
    <source>
        <dbReference type="EMBL" id="MFB9578534.1"/>
    </source>
</evidence>
<comment type="caution">
    <text evidence="3">The sequence shown here is derived from an EMBL/GenBank/DDBJ whole genome shotgun (WGS) entry which is preliminary data.</text>
</comment>
<dbReference type="EMBL" id="JBHMCG010000182">
    <property type="protein sequence ID" value="MFB9578534.1"/>
    <property type="molecule type" value="Genomic_DNA"/>
</dbReference>
<protein>
    <submittedName>
        <fullName evidence="3">Uncharacterized protein</fullName>
    </submittedName>
</protein>
<proteinExistence type="predicted"/>
<feature type="transmembrane region" description="Helical" evidence="2">
    <location>
        <begin position="61"/>
        <end position="81"/>
    </location>
</feature>
<accession>A0ABV5RKY5</accession>
<evidence type="ECO:0000256" key="1">
    <source>
        <dbReference type="SAM" id="MobiDB-lite"/>
    </source>
</evidence>
<keyword evidence="2" id="KW-1133">Transmembrane helix</keyword>
<evidence type="ECO:0000313" key="4">
    <source>
        <dbReference type="Proteomes" id="UP001589710"/>
    </source>
</evidence>
<feature type="compositionally biased region" description="Pro residues" evidence="1">
    <location>
        <begin position="29"/>
        <end position="52"/>
    </location>
</feature>
<evidence type="ECO:0000256" key="2">
    <source>
        <dbReference type="SAM" id="Phobius"/>
    </source>
</evidence>
<organism evidence="3 4">
    <name type="scientific">Streptomyces yanii</name>
    <dbReference type="NCBI Taxonomy" id="78510"/>
    <lineage>
        <taxon>Bacteria</taxon>
        <taxon>Bacillati</taxon>
        <taxon>Actinomycetota</taxon>
        <taxon>Actinomycetes</taxon>
        <taxon>Kitasatosporales</taxon>
        <taxon>Streptomycetaceae</taxon>
        <taxon>Streptomyces</taxon>
    </lineage>
</organism>
<sequence>MEPKDTIPGGAAEPPVQVEVAVQAVEPPAAPPAVVPDPVAGPEPGPVPAPVKPRPRGRTTLLIAAAAVLGIAGGTAVGYGVQADRAPTPLPALSQPNLAYPVKALPTDKVPDPLPVSQDRQRKTDGDLRELLVGKPSGARDARFPFPTKGWMSLDAYAREFKSEDYMFETLAEADVRRIAAANWSQGQYRDVGIRLVQFRSGAELGASDHANDQLGYMPYAKDGAGNEGDPIKGSGNGRYFLYKAVNKPGYLPVYQARAIAQRGDVMFDINIFDTAPISKKDIRTLAERQLERL</sequence>
<feature type="region of interest" description="Disordered" evidence="1">
    <location>
        <begin position="29"/>
        <end position="54"/>
    </location>
</feature>
<reference evidence="3 4" key="1">
    <citation type="submission" date="2024-09" db="EMBL/GenBank/DDBJ databases">
        <authorList>
            <person name="Sun Q."/>
            <person name="Mori K."/>
        </authorList>
    </citation>
    <scope>NUCLEOTIDE SEQUENCE [LARGE SCALE GENOMIC DNA]</scope>
    <source>
        <strain evidence="3 4">JCM 3331</strain>
    </source>
</reference>
<gene>
    <name evidence="3" type="ORF">ACFFTL_41300</name>
</gene>
<keyword evidence="4" id="KW-1185">Reference proteome</keyword>
<name>A0ABV5RKY5_9ACTN</name>